<feature type="region of interest" description="Disordered" evidence="1">
    <location>
        <begin position="22"/>
        <end position="46"/>
    </location>
</feature>
<evidence type="ECO:0000256" key="1">
    <source>
        <dbReference type="SAM" id="MobiDB-lite"/>
    </source>
</evidence>
<reference evidence="2 3" key="1">
    <citation type="journal article" date="2018" name="Mol. Genet. Genomics">
        <title>The red deer Cervus elaphus genome CerEla1.0: sequencing, annotating, genes, and chromosomes.</title>
        <authorList>
            <person name="Bana N.A."/>
            <person name="Nyiri A."/>
            <person name="Nagy J."/>
            <person name="Frank K."/>
            <person name="Nagy T."/>
            <person name="Steger V."/>
            <person name="Schiller M."/>
            <person name="Lakatos P."/>
            <person name="Sugar L."/>
            <person name="Horn P."/>
            <person name="Barta E."/>
            <person name="Orosz L."/>
        </authorList>
    </citation>
    <scope>NUCLEOTIDE SEQUENCE [LARGE SCALE GENOMIC DNA]</scope>
    <source>
        <strain evidence="2">Hungarian</strain>
    </source>
</reference>
<dbReference type="AlphaFoldDB" id="A0A212CPS9"/>
<organism evidence="2 3">
    <name type="scientific">Cervus elaphus hippelaphus</name>
    <name type="common">European red deer</name>
    <dbReference type="NCBI Taxonomy" id="46360"/>
    <lineage>
        <taxon>Eukaryota</taxon>
        <taxon>Metazoa</taxon>
        <taxon>Chordata</taxon>
        <taxon>Craniata</taxon>
        <taxon>Vertebrata</taxon>
        <taxon>Euteleostomi</taxon>
        <taxon>Mammalia</taxon>
        <taxon>Eutheria</taxon>
        <taxon>Laurasiatheria</taxon>
        <taxon>Artiodactyla</taxon>
        <taxon>Ruminantia</taxon>
        <taxon>Pecora</taxon>
        <taxon>Cervidae</taxon>
        <taxon>Cervinae</taxon>
        <taxon>Cervus</taxon>
    </lineage>
</organism>
<sequence>MPVPLPFDKWWGWERWGAGSQSVPALGGGGRGPGLETRFPPSLAQPVPRRRRSRVWDLPSGCSRSPLSPPHSSLPHFCLCLPLRTGTENFLGVGKLHEMVT</sequence>
<keyword evidence="3" id="KW-1185">Reference proteome</keyword>
<dbReference type="Proteomes" id="UP000242450">
    <property type="component" value="Chromosome 15"/>
</dbReference>
<dbReference type="EMBL" id="MKHE01000015">
    <property type="protein sequence ID" value="OWK07834.1"/>
    <property type="molecule type" value="Genomic_DNA"/>
</dbReference>
<protein>
    <submittedName>
        <fullName evidence="2">Uncharacterized protein</fullName>
    </submittedName>
</protein>
<comment type="caution">
    <text evidence="2">The sequence shown here is derived from an EMBL/GenBank/DDBJ whole genome shotgun (WGS) entry which is preliminary data.</text>
</comment>
<accession>A0A212CPS9</accession>
<name>A0A212CPS9_CEREH</name>
<evidence type="ECO:0000313" key="2">
    <source>
        <dbReference type="EMBL" id="OWK07834.1"/>
    </source>
</evidence>
<proteinExistence type="predicted"/>
<gene>
    <name evidence="2" type="ORF">Celaphus_00008321</name>
</gene>
<evidence type="ECO:0000313" key="3">
    <source>
        <dbReference type="Proteomes" id="UP000242450"/>
    </source>
</evidence>